<dbReference type="AlphaFoldDB" id="A0A9P8TQR3"/>
<comment type="caution">
    <text evidence="2">The sequence shown here is derived from an EMBL/GenBank/DDBJ whole genome shotgun (WGS) entry which is preliminary data.</text>
</comment>
<proteinExistence type="predicted"/>
<organism evidence="2 3">
    <name type="scientific">Wickerhamomyces pijperi</name>
    <name type="common">Yeast</name>
    <name type="synonym">Pichia pijperi</name>
    <dbReference type="NCBI Taxonomy" id="599730"/>
    <lineage>
        <taxon>Eukaryota</taxon>
        <taxon>Fungi</taxon>
        <taxon>Dikarya</taxon>
        <taxon>Ascomycota</taxon>
        <taxon>Saccharomycotina</taxon>
        <taxon>Saccharomycetes</taxon>
        <taxon>Phaffomycetales</taxon>
        <taxon>Wickerhamomycetaceae</taxon>
        <taxon>Wickerhamomyces</taxon>
    </lineage>
</organism>
<evidence type="ECO:0000313" key="2">
    <source>
        <dbReference type="EMBL" id="KAH3687529.1"/>
    </source>
</evidence>
<keyword evidence="3" id="KW-1185">Reference proteome</keyword>
<accession>A0A9P8TQR3</accession>
<dbReference type="EMBL" id="JAEUBG010000761">
    <property type="protein sequence ID" value="KAH3687529.1"/>
    <property type="molecule type" value="Genomic_DNA"/>
</dbReference>
<gene>
    <name evidence="2" type="ORF">WICPIJ_001491</name>
</gene>
<evidence type="ECO:0000256" key="1">
    <source>
        <dbReference type="SAM" id="SignalP"/>
    </source>
</evidence>
<feature type="chain" id="PRO_5040146956" evidence="1">
    <location>
        <begin position="22"/>
        <end position="74"/>
    </location>
</feature>
<feature type="signal peptide" evidence="1">
    <location>
        <begin position="1"/>
        <end position="21"/>
    </location>
</feature>
<keyword evidence="1" id="KW-0732">Signal</keyword>
<protein>
    <submittedName>
        <fullName evidence="2">Uncharacterized protein</fullName>
    </submittedName>
</protein>
<reference evidence="2" key="2">
    <citation type="submission" date="2021-01" db="EMBL/GenBank/DDBJ databases">
        <authorList>
            <person name="Schikora-Tamarit M.A."/>
        </authorList>
    </citation>
    <scope>NUCLEOTIDE SEQUENCE</scope>
    <source>
        <strain evidence="2">CBS2887</strain>
    </source>
</reference>
<reference evidence="2" key="1">
    <citation type="journal article" date="2021" name="Open Biol.">
        <title>Shared evolutionary footprints suggest mitochondrial oxidative damage underlies multiple complex I losses in fungi.</title>
        <authorList>
            <person name="Schikora-Tamarit M.A."/>
            <person name="Marcet-Houben M."/>
            <person name="Nosek J."/>
            <person name="Gabaldon T."/>
        </authorList>
    </citation>
    <scope>NUCLEOTIDE SEQUENCE</scope>
    <source>
        <strain evidence="2">CBS2887</strain>
    </source>
</reference>
<name>A0A9P8TQR3_WICPI</name>
<evidence type="ECO:0000313" key="3">
    <source>
        <dbReference type="Proteomes" id="UP000774326"/>
    </source>
</evidence>
<dbReference type="Proteomes" id="UP000774326">
    <property type="component" value="Unassembled WGS sequence"/>
</dbReference>
<sequence>MTLADLFVLMNEAWAVAPVLAEFPLEEPEAPDKLPEIEVFFINLFKLSSNSSVTGQLVEFFFKTLRNKAMDSLC</sequence>